<dbReference type="Proteomes" id="UP001549749">
    <property type="component" value="Unassembled WGS sequence"/>
</dbReference>
<protein>
    <submittedName>
        <fullName evidence="1">Uncharacterized protein</fullName>
    </submittedName>
</protein>
<accession>A0ABV2TDE3</accession>
<gene>
    <name evidence="1" type="ORF">ABR189_26925</name>
</gene>
<reference evidence="1 2" key="1">
    <citation type="submission" date="2024-06" db="EMBL/GenBank/DDBJ databases">
        <title>Chitinophaga defluvii sp. nov., isolated from municipal sewage.</title>
        <authorList>
            <person name="Zhang L."/>
        </authorList>
    </citation>
    <scope>NUCLEOTIDE SEQUENCE [LARGE SCALE GENOMIC DNA]</scope>
    <source>
        <strain evidence="1 2">H8</strain>
    </source>
</reference>
<dbReference type="EMBL" id="JBEXAC010000003">
    <property type="protein sequence ID" value="MET7001048.1"/>
    <property type="molecule type" value="Genomic_DNA"/>
</dbReference>
<evidence type="ECO:0000313" key="2">
    <source>
        <dbReference type="Proteomes" id="UP001549749"/>
    </source>
</evidence>
<organism evidence="1 2">
    <name type="scientific">Chitinophaga defluvii</name>
    <dbReference type="NCBI Taxonomy" id="3163343"/>
    <lineage>
        <taxon>Bacteria</taxon>
        <taxon>Pseudomonadati</taxon>
        <taxon>Bacteroidota</taxon>
        <taxon>Chitinophagia</taxon>
        <taxon>Chitinophagales</taxon>
        <taxon>Chitinophagaceae</taxon>
        <taxon>Chitinophaga</taxon>
    </lineage>
</organism>
<sequence>MKLKKLIRDLCCAIKVIVHFGREHHATISMMQGIYGKQSLHNDMVTGVDTMLSITSCGSFYKITRTDYISNISENEETWLATYGWHSNGHLIEIGGDRYCIFDTVSKSLYLEKLTEQGKTTIELFTKILKQ</sequence>
<dbReference type="RefSeq" id="WP_354663621.1">
    <property type="nucleotide sequence ID" value="NZ_JBEXAC010000003.1"/>
</dbReference>
<name>A0ABV2TDE3_9BACT</name>
<proteinExistence type="predicted"/>
<evidence type="ECO:0000313" key="1">
    <source>
        <dbReference type="EMBL" id="MET7001048.1"/>
    </source>
</evidence>
<keyword evidence="2" id="KW-1185">Reference proteome</keyword>
<comment type="caution">
    <text evidence="1">The sequence shown here is derived from an EMBL/GenBank/DDBJ whole genome shotgun (WGS) entry which is preliminary data.</text>
</comment>